<reference evidence="3 4" key="1">
    <citation type="submission" date="2020-08" db="EMBL/GenBank/DDBJ databases">
        <title>Genomic Encyclopedia of Type Strains, Phase IV (KMG-IV): sequencing the most valuable type-strain genomes for metagenomic binning, comparative biology and taxonomic classification.</title>
        <authorList>
            <person name="Goeker M."/>
        </authorList>
    </citation>
    <scope>NUCLEOTIDE SEQUENCE [LARGE SCALE GENOMIC DNA]</scope>
    <source>
        <strain evidence="3 4">DSM 45385</strain>
    </source>
</reference>
<evidence type="ECO:0000256" key="1">
    <source>
        <dbReference type="SAM" id="Coils"/>
    </source>
</evidence>
<feature type="coiled-coil region" evidence="1">
    <location>
        <begin position="125"/>
        <end position="152"/>
    </location>
</feature>
<comment type="caution">
    <text evidence="3">The sequence shown here is derived from an EMBL/GenBank/DDBJ whole genome shotgun (WGS) entry which is preliminary data.</text>
</comment>
<evidence type="ECO:0000256" key="2">
    <source>
        <dbReference type="SAM" id="MobiDB-lite"/>
    </source>
</evidence>
<dbReference type="RefSeq" id="WP_184958982.1">
    <property type="nucleotide sequence ID" value="NZ_JACHIN010000001.1"/>
</dbReference>
<proteinExistence type="predicted"/>
<organism evidence="3 4">
    <name type="scientific">Nonomuraea endophytica</name>
    <dbReference type="NCBI Taxonomy" id="714136"/>
    <lineage>
        <taxon>Bacteria</taxon>
        <taxon>Bacillati</taxon>
        <taxon>Actinomycetota</taxon>
        <taxon>Actinomycetes</taxon>
        <taxon>Streptosporangiales</taxon>
        <taxon>Streptosporangiaceae</taxon>
        <taxon>Nonomuraea</taxon>
    </lineage>
</organism>
<dbReference type="Pfam" id="PF13148">
    <property type="entry name" value="DUF3987"/>
    <property type="match status" value="1"/>
</dbReference>
<evidence type="ECO:0008006" key="5">
    <source>
        <dbReference type="Google" id="ProtNLM"/>
    </source>
</evidence>
<dbReference type="InterPro" id="IPR025048">
    <property type="entry name" value="DUF3987"/>
</dbReference>
<keyword evidence="1" id="KW-0175">Coiled coil</keyword>
<feature type="region of interest" description="Disordered" evidence="2">
    <location>
        <begin position="476"/>
        <end position="495"/>
    </location>
</feature>
<accession>A0A7W8EDR6</accession>
<dbReference type="AlphaFoldDB" id="A0A7W8EDR6"/>
<evidence type="ECO:0000313" key="3">
    <source>
        <dbReference type="EMBL" id="MBB5075834.1"/>
    </source>
</evidence>
<name>A0A7W8EDR6_9ACTN</name>
<evidence type="ECO:0000313" key="4">
    <source>
        <dbReference type="Proteomes" id="UP000568380"/>
    </source>
</evidence>
<protein>
    <recommendedName>
        <fullName evidence="5">DUF3987 domain-containing protein</fullName>
    </recommendedName>
</protein>
<keyword evidence="4" id="KW-1185">Reference proteome</keyword>
<dbReference type="EMBL" id="JACHIN010000001">
    <property type="protein sequence ID" value="MBB5075834.1"/>
    <property type="molecule type" value="Genomic_DNA"/>
</dbReference>
<dbReference type="Proteomes" id="UP000568380">
    <property type="component" value="Unassembled WGS sequence"/>
</dbReference>
<gene>
    <name evidence="3" type="ORF">HNR40_001280</name>
</gene>
<sequence length="495" mass="54293">MSNPLDHVPGFEAGDVVPAEGWEEPVPLGTRQALPAFPTDVFPDYIAEMVRGVAEEVQVPEDLPGGLALAVLATAAGGRAEVEVRGQWREPLNLMVAIAMPPGSGKSPAFRSMLGPVFAAETALKETVEEKVKEVAREKRKALARAEAARKKAKNPDEVETAVDAAGMAEEMEIPVLPRLSADDITPEAAATLLAEQGGRLAILSAEGTFFEVIMGRYTNGHPNLELVLKGHAGDRLVIDRRGRKEFVERPALTMGICLQPQLLRDIAAKKQMHGRGALARVLFAVPPDMVGWRKLSPDLLDQEVLDRYRDTVMGLVIGLSHWTDPAVLSLTPGALKLHTEWRAEIEPRLRRGSGDLENLQEWAAKLLGHTVRLAGLLHLADNPTQGVQTAISEVIMSRAIELARYYTEHAMAAYGVMRAHPRLEDAQAVLTWIGERKDFTQREAHRGMHRKFKTAADLTAVLALLEDHGYIRRKVEPSTGGRKPTRYEANSKGW</sequence>